<evidence type="ECO:0008006" key="3">
    <source>
        <dbReference type="Google" id="ProtNLM"/>
    </source>
</evidence>
<comment type="caution">
    <text evidence="1">The sequence shown here is derived from an EMBL/GenBank/DDBJ whole genome shotgun (WGS) entry which is preliminary data.</text>
</comment>
<keyword evidence="2" id="KW-1185">Reference proteome</keyword>
<dbReference type="SUPFAM" id="SSF52047">
    <property type="entry name" value="RNI-like"/>
    <property type="match status" value="1"/>
</dbReference>
<evidence type="ECO:0000313" key="2">
    <source>
        <dbReference type="Proteomes" id="UP000022910"/>
    </source>
</evidence>
<dbReference type="InterPro" id="IPR001611">
    <property type="entry name" value="Leu-rich_rpt"/>
</dbReference>
<reference evidence="1 2" key="1">
    <citation type="submission" date="2014-02" db="EMBL/GenBank/DDBJ databases">
        <title>Single nucleus genome sequencing reveals high similarity among nuclei of an endomycorrhizal fungus.</title>
        <authorList>
            <person name="Lin K."/>
            <person name="Geurts R."/>
            <person name="Zhang Z."/>
            <person name="Limpens E."/>
            <person name="Saunders D.G."/>
            <person name="Mu D."/>
            <person name="Pang E."/>
            <person name="Cao H."/>
            <person name="Cha H."/>
            <person name="Lin T."/>
            <person name="Zhou Q."/>
            <person name="Shang Y."/>
            <person name="Li Y."/>
            <person name="Ivanov S."/>
            <person name="Sharma T."/>
            <person name="Velzen R.V."/>
            <person name="Ruijter N.D."/>
            <person name="Aanen D.K."/>
            <person name="Win J."/>
            <person name="Kamoun S."/>
            <person name="Bisseling T."/>
            <person name="Huang S."/>
        </authorList>
    </citation>
    <scope>NUCLEOTIDE SEQUENCE [LARGE SCALE GENOMIC DNA]</scope>
    <source>
        <strain evidence="2">DAOM197198w</strain>
    </source>
</reference>
<protein>
    <recommendedName>
        <fullName evidence="3">F-box domain-containing protein</fullName>
    </recommendedName>
</protein>
<dbReference type="PROSITE" id="PS51450">
    <property type="entry name" value="LRR"/>
    <property type="match status" value="1"/>
</dbReference>
<dbReference type="HOGENOM" id="CLU_028913_0_1_1"/>
<dbReference type="OrthoDB" id="2462522at2759"/>
<organism evidence="1 2">
    <name type="scientific">Rhizophagus irregularis (strain DAOM 197198w)</name>
    <name type="common">Glomus intraradices</name>
    <dbReference type="NCBI Taxonomy" id="1432141"/>
    <lineage>
        <taxon>Eukaryota</taxon>
        <taxon>Fungi</taxon>
        <taxon>Fungi incertae sedis</taxon>
        <taxon>Mucoromycota</taxon>
        <taxon>Glomeromycotina</taxon>
        <taxon>Glomeromycetes</taxon>
        <taxon>Glomerales</taxon>
        <taxon>Glomeraceae</taxon>
        <taxon>Rhizophagus</taxon>
    </lineage>
</organism>
<dbReference type="CDD" id="cd09917">
    <property type="entry name" value="F-box_SF"/>
    <property type="match status" value="1"/>
</dbReference>
<proteinExistence type="predicted"/>
<name>A0A015KT16_RHIIW</name>
<sequence length="483" mass="56675">MSQLFDDCLNEIFEYLGDDITSLHSCLLVNRLWCKVSVRILWRNSWNYSDSTFDTLIACLPSKSKEILYKNKIIILTPISKPPMFNYTAFCKVLSIEYVHYTFLLRPKLLTSCNNVCILSEELFKMFMEQITSLKELYFFDFSNITLTSYSGAKDCLRNLSELHCSNVFPDFFYQLSKICHNISSLNIIFKETTMNGLTDLISVQQNLKYLSITKFYNGDNLSYIIPSLTENLSDSTLIKLRFNKDTPLLFITNFKNLQELEFSVNNFNDLKDYEKLENFNFPQLQILKIPYPYKFLIKFLEINGKHLKEIYISDSKGYNDNSINLSIANFCTKIRKLSTGFKYNELDTLKLVFNNCQCLESIKLWCGSRHLSEKEALKMVMKFSHDNLCEIILSYESDVRSSLLPEEFESFLIYWKNCVSRKSLSLIIVNLDYKSLDKNVENTKLIDKYIKLGVIKKFKVTNFEDAEFSHNYYNKVQQILCR</sequence>
<evidence type="ECO:0000313" key="1">
    <source>
        <dbReference type="EMBL" id="EXX63031.1"/>
    </source>
</evidence>
<dbReference type="AlphaFoldDB" id="A0A015KT16"/>
<dbReference type="EMBL" id="JEMT01024200">
    <property type="protein sequence ID" value="EXX63031.1"/>
    <property type="molecule type" value="Genomic_DNA"/>
</dbReference>
<dbReference type="Gene3D" id="3.80.10.10">
    <property type="entry name" value="Ribonuclease Inhibitor"/>
    <property type="match status" value="1"/>
</dbReference>
<gene>
    <name evidence="1" type="ORF">RirG_156170</name>
</gene>
<accession>A0A015KT16</accession>
<dbReference type="Proteomes" id="UP000022910">
    <property type="component" value="Unassembled WGS sequence"/>
</dbReference>
<dbReference type="InterPro" id="IPR032675">
    <property type="entry name" value="LRR_dom_sf"/>
</dbReference>